<reference evidence="2 3" key="1">
    <citation type="submission" date="2019-04" db="EMBL/GenBank/DDBJ databases">
        <title>Geobacter oryzae sp. nov., ferric-reducing bacteria isolated from paddy soil.</title>
        <authorList>
            <person name="Xu Z."/>
            <person name="Masuda Y."/>
            <person name="Itoh H."/>
            <person name="Senoo K."/>
        </authorList>
    </citation>
    <scope>NUCLEOTIDE SEQUENCE [LARGE SCALE GENOMIC DNA]</scope>
    <source>
        <strain evidence="2 3">Red111</strain>
    </source>
</reference>
<keyword evidence="3" id="KW-1185">Reference proteome</keyword>
<organism evidence="2 3">
    <name type="scientific">Geomonas terrae</name>
    <dbReference type="NCBI Taxonomy" id="2562681"/>
    <lineage>
        <taxon>Bacteria</taxon>
        <taxon>Pseudomonadati</taxon>
        <taxon>Thermodesulfobacteriota</taxon>
        <taxon>Desulfuromonadia</taxon>
        <taxon>Geobacterales</taxon>
        <taxon>Geobacteraceae</taxon>
        <taxon>Geomonas</taxon>
    </lineage>
</organism>
<dbReference type="EMBL" id="SRSC01000003">
    <property type="protein sequence ID" value="TGU71426.1"/>
    <property type="molecule type" value="Genomic_DNA"/>
</dbReference>
<sequence length="156" mass="15583">MKWLIVAGLLLSLAGCGGGDGGATQEAVPPSVNATGVWNGFIPSVNQANSPVPETSSSSVSITLNQSGASLSGNYFASTGAFGDIAGTISGNNIDVNIALTRESCSGTLTGTGVINKPVTGHATMEFHVSGFSTCGGNEDDIAYLTQVAVPPLSHP</sequence>
<evidence type="ECO:0008006" key="4">
    <source>
        <dbReference type="Google" id="ProtNLM"/>
    </source>
</evidence>
<feature type="signal peptide" evidence="1">
    <location>
        <begin position="1"/>
        <end position="19"/>
    </location>
</feature>
<protein>
    <recommendedName>
        <fullName evidence="4">Lipoprotein</fullName>
    </recommendedName>
</protein>
<evidence type="ECO:0000313" key="2">
    <source>
        <dbReference type="EMBL" id="TGU71426.1"/>
    </source>
</evidence>
<dbReference type="AlphaFoldDB" id="A0A4S1CEJ8"/>
<keyword evidence="1" id="KW-0732">Signal</keyword>
<gene>
    <name evidence="2" type="ORF">E4633_13950</name>
</gene>
<feature type="chain" id="PRO_5020869186" description="Lipoprotein" evidence="1">
    <location>
        <begin position="20"/>
        <end position="156"/>
    </location>
</feature>
<comment type="caution">
    <text evidence="2">The sequence shown here is derived from an EMBL/GenBank/DDBJ whole genome shotgun (WGS) entry which is preliminary data.</text>
</comment>
<dbReference type="Proteomes" id="UP000306416">
    <property type="component" value="Unassembled WGS sequence"/>
</dbReference>
<evidence type="ECO:0000256" key="1">
    <source>
        <dbReference type="SAM" id="SignalP"/>
    </source>
</evidence>
<name>A0A4S1CEJ8_9BACT</name>
<dbReference type="RefSeq" id="WP_135871013.1">
    <property type="nucleotide sequence ID" value="NZ_SRSC01000003.1"/>
</dbReference>
<proteinExistence type="predicted"/>
<accession>A0A4S1CEJ8</accession>
<evidence type="ECO:0000313" key="3">
    <source>
        <dbReference type="Proteomes" id="UP000306416"/>
    </source>
</evidence>
<dbReference type="PROSITE" id="PS51257">
    <property type="entry name" value="PROKAR_LIPOPROTEIN"/>
    <property type="match status" value="1"/>
</dbReference>